<comment type="caution">
    <text evidence="1">The sequence shown here is derived from an EMBL/GenBank/DDBJ whole genome shotgun (WGS) entry which is preliminary data.</text>
</comment>
<gene>
    <name evidence="1" type="ORF">A2Z61_00665</name>
</gene>
<dbReference type="InterPro" id="IPR051917">
    <property type="entry name" value="Transposase-Integrase"/>
</dbReference>
<dbReference type="PANTHER" id="PTHR10948">
    <property type="entry name" value="TRANSPOSASE"/>
    <property type="match status" value="1"/>
</dbReference>
<dbReference type="EMBL" id="MFAC01000018">
    <property type="protein sequence ID" value="OGD66865.1"/>
    <property type="molecule type" value="Genomic_DNA"/>
</dbReference>
<dbReference type="GO" id="GO:0005829">
    <property type="term" value="C:cytosol"/>
    <property type="evidence" value="ECO:0007669"/>
    <property type="project" value="TreeGrafter"/>
</dbReference>
<evidence type="ECO:0000313" key="1">
    <source>
        <dbReference type="EMBL" id="OGD66865.1"/>
    </source>
</evidence>
<evidence type="ECO:0000313" key="2">
    <source>
        <dbReference type="Proteomes" id="UP000186029"/>
    </source>
</evidence>
<dbReference type="AlphaFoldDB" id="A0A1F5EHL1"/>
<accession>A0A1F5EHL1</accession>
<protein>
    <submittedName>
        <fullName evidence="1">Uncharacterized protein</fullName>
    </submittedName>
</protein>
<name>A0A1F5EHL1_9BACT</name>
<sequence>MEKRREEKRREIGHFEGDTIVSRESKPMLKTLNERSCGVVLIGKTKDGTTGECNRVTLERLTEFSEEYRKTLTQDRGTENFDYKPLEMGLKISCYLAHAYLFTGKRLK</sequence>
<organism evidence="1 2">
    <name type="scientific">Candidatus Campbellbacteria bacterium RIFCSPLOWO2_02_35_12</name>
    <dbReference type="NCBI Taxonomy" id="1797580"/>
    <lineage>
        <taxon>Bacteria</taxon>
        <taxon>Candidatus Campbelliibacteriota</taxon>
    </lineage>
</organism>
<dbReference type="PANTHER" id="PTHR10948:SF23">
    <property type="entry name" value="TRANSPOSASE INSI FOR INSERTION SEQUENCE ELEMENT IS30A-RELATED"/>
    <property type="match status" value="1"/>
</dbReference>
<dbReference type="GO" id="GO:0004803">
    <property type="term" value="F:transposase activity"/>
    <property type="evidence" value="ECO:0007669"/>
    <property type="project" value="TreeGrafter"/>
</dbReference>
<reference evidence="1 2" key="1">
    <citation type="journal article" date="2016" name="Nat. Commun.">
        <title>Thousands of microbial genomes shed light on interconnected biogeochemical processes in an aquifer system.</title>
        <authorList>
            <person name="Anantharaman K."/>
            <person name="Brown C.T."/>
            <person name="Hug L.A."/>
            <person name="Sharon I."/>
            <person name="Castelle C.J."/>
            <person name="Probst A.J."/>
            <person name="Thomas B.C."/>
            <person name="Singh A."/>
            <person name="Wilkins M.J."/>
            <person name="Karaoz U."/>
            <person name="Brodie E.L."/>
            <person name="Williams K.H."/>
            <person name="Hubbard S.S."/>
            <person name="Banfield J.F."/>
        </authorList>
    </citation>
    <scope>NUCLEOTIDE SEQUENCE [LARGE SCALE GENOMIC DNA]</scope>
</reference>
<dbReference type="Proteomes" id="UP000186029">
    <property type="component" value="Unassembled WGS sequence"/>
</dbReference>
<dbReference type="GO" id="GO:0032196">
    <property type="term" value="P:transposition"/>
    <property type="evidence" value="ECO:0007669"/>
    <property type="project" value="TreeGrafter"/>
</dbReference>
<proteinExistence type="predicted"/>